<evidence type="ECO:0008006" key="3">
    <source>
        <dbReference type="Google" id="ProtNLM"/>
    </source>
</evidence>
<name>A0A160TAI9_9CHLR</name>
<accession>A0A160TAI9</accession>
<organism evidence="1 2">
    <name type="scientific">Candidatus Promineifilum breve</name>
    <dbReference type="NCBI Taxonomy" id="1806508"/>
    <lineage>
        <taxon>Bacteria</taxon>
        <taxon>Bacillati</taxon>
        <taxon>Chloroflexota</taxon>
        <taxon>Ardenticatenia</taxon>
        <taxon>Candidatus Promineifilales</taxon>
        <taxon>Candidatus Promineifilaceae</taxon>
        <taxon>Candidatus Promineifilum</taxon>
    </lineage>
</organism>
<dbReference type="RefSeq" id="WP_157913358.1">
    <property type="nucleotide sequence ID" value="NZ_LN890656.1"/>
</dbReference>
<reference evidence="1" key="1">
    <citation type="submission" date="2016-01" db="EMBL/GenBank/DDBJ databases">
        <authorList>
            <person name="Mcilroy J.S."/>
            <person name="Karst M S."/>
            <person name="Albertsen M."/>
        </authorList>
    </citation>
    <scope>NUCLEOTIDE SEQUENCE</scope>
    <source>
        <strain evidence="1">Cfx-K</strain>
    </source>
</reference>
<dbReference type="AlphaFoldDB" id="A0A160TAI9"/>
<dbReference type="InterPro" id="IPR008769">
    <property type="entry name" value="PhaF_PhaI"/>
</dbReference>
<dbReference type="Proteomes" id="UP000215027">
    <property type="component" value="Chromosome II"/>
</dbReference>
<dbReference type="KEGG" id="pbf:CFX0092_B0586"/>
<keyword evidence="2" id="KW-1185">Reference proteome</keyword>
<dbReference type="EMBL" id="LN890656">
    <property type="protein sequence ID" value="CUS06120.1"/>
    <property type="molecule type" value="Genomic_DNA"/>
</dbReference>
<evidence type="ECO:0000313" key="2">
    <source>
        <dbReference type="Proteomes" id="UP000215027"/>
    </source>
</evidence>
<evidence type="ECO:0000313" key="1">
    <source>
        <dbReference type="EMBL" id="CUS06120.1"/>
    </source>
</evidence>
<dbReference type="Pfam" id="PF05597">
    <property type="entry name" value="Phasin"/>
    <property type="match status" value="1"/>
</dbReference>
<proteinExistence type="predicted"/>
<gene>
    <name evidence="1" type="ORF">CFX0092_B0586</name>
</gene>
<sequence length="139" mass="15961">MMTEKVDVVVDETKKVTDMVVKFGRESFYMGLGVVSVVQENVEKLVERGKEYRHNLVERGEKMADENRGKVTELVEMPQTMAKDTYKRAGETFDKYSEQVLTRVHIPTADMIDTMTKKVNSVDRKLDKVIKENATAQKI</sequence>
<protein>
    <recommendedName>
        <fullName evidence="3">Phasin domain-containing protein</fullName>
    </recommendedName>
</protein>